<evidence type="ECO:0000256" key="4">
    <source>
        <dbReference type="ARBA" id="ARBA00022723"/>
    </source>
</evidence>
<dbReference type="InterPro" id="IPR052038">
    <property type="entry name" value="Type-VII_TA_antitoxin"/>
</dbReference>
<dbReference type="SUPFAM" id="SSF81301">
    <property type="entry name" value="Nucleotidyltransferase"/>
    <property type="match status" value="1"/>
</dbReference>
<dbReference type="Pfam" id="PF01381">
    <property type="entry name" value="HTH_3"/>
    <property type="match status" value="1"/>
</dbReference>
<evidence type="ECO:0000256" key="7">
    <source>
        <dbReference type="ARBA" id="ARBA00022842"/>
    </source>
</evidence>
<dbReference type="PANTHER" id="PTHR33571:SF14">
    <property type="entry name" value="PROTEIN ADENYLYLTRANSFERASE MJ0435-RELATED"/>
    <property type="match status" value="1"/>
</dbReference>
<dbReference type="OrthoDB" id="9803128at2"/>
<accession>A0A2Z3RYG5</accession>
<reference evidence="9 10" key="1">
    <citation type="submission" date="2017-10" db="EMBL/GenBank/DDBJ databases">
        <title>Genome of an Actinobacterium that displays light-enhanced growth.</title>
        <authorList>
            <person name="Maresca J.A."/>
            <person name="Hempel P."/>
            <person name="Shevchenko O."/>
            <person name="Miller K.J."/>
            <person name="Hahn M.W."/>
        </authorList>
    </citation>
    <scope>NUCLEOTIDE SEQUENCE [LARGE SCALE GENOMIC DNA]</scope>
    <source>
        <strain evidence="9 10">MWH-Mo1</strain>
    </source>
</reference>
<dbReference type="CDD" id="cd00093">
    <property type="entry name" value="HTH_XRE"/>
    <property type="match status" value="1"/>
</dbReference>
<dbReference type="Gene3D" id="1.10.260.40">
    <property type="entry name" value="lambda repressor-like DNA-binding domains"/>
    <property type="match status" value="1"/>
</dbReference>
<dbReference type="PANTHER" id="PTHR33571">
    <property type="entry name" value="SSL8005 PROTEIN"/>
    <property type="match status" value="1"/>
</dbReference>
<dbReference type="GO" id="GO:0046872">
    <property type="term" value="F:metal ion binding"/>
    <property type="evidence" value="ECO:0007669"/>
    <property type="project" value="UniProtKB-KW"/>
</dbReference>
<dbReference type="SMART" id="SM00530">
    <property type="entry name" value="HTH_XRE"/>
    <property type="match status" value="1"/>
</dbReference>
<evidence type="ECO:0000256" key="2">
    <source>
        <dbReference type="ARBA" id="ARBA00022679"/>
    </source>
</evidence>
<organism evidence="9 10">
    <name type="scientific">Aurantimicrobium photophilum</name>
    <dbReference type="NCBI Taxonomy" id="1987356"/>
    <lineage>
        <taxon>Bacteria</taxon>
        <taxon>Bacillati</taxon>
        <taxon>Actinomycetota</taxon>
        <taxon>Actinomycetes</taxon>
        <taxon>Micrococcales</taxon>
        <taxon>Microbacteriaceae</taxon>
        <taxon>Aurantimicrobium</taxon>
    </lineage>
</organism>
<dbReference type="Proteomes" id="UP000246894">
    <property type="component" value="Chromosome"/>
</dbReference>
<gene>
    <name evidence="9" type="ORF">AURMO_01217</name>
</gene>
<dbReference type="GO" id="GO:0016779">
    <property type="term" value="F:nucleotidyltransferase activity"/>
    <property type="evidence" value="ECO:0007669"/>
    <property type="project" value="UniProtKB-KW"/>
</dbReference>
<dbReference type="InterPro" id="IPR043519">
    <property type="entry name" value="NT_sf"/>
</dbReference>
<proteinExistence type="predicted"/>
<sequence>MVISTLISEARLQSGLTQTELALRAGTSQATLSKYESGEAVPTLVTLERILAAAGSTLELTATSSPRQLDVRRGIMALVQAKRKQIIEILAGFDMFNPAVFGSVARGEETETSDIDIMVDFDARKYGLMPLLDASDALQEILFQQIDVAPRSVLAEHVALHAHREAVPL</sequence>
<evidence type="ECO:0000256" key="3">
    <source>
        <dbReference type="ARBA" id="ARBA00022695"/>
    </source>
</evidence>
<evidence type="ECO:0000259" key="8">
    <source>
        <dbReference type="PROSITE" id="PS50943"/>
    </source>
</evidence>
<keyword evidence="5" id="KW-0547">Nucleotide-binding</keyword>
<keyword evidence="2" id="KW-0808">Transferase</keyword>
<protein>
    <submittedName>
        <fullName evidence="9">Antitoxin HipB</fullName>
    </submittedName>
</protein>
<dbReference type="InterPro" id="IPR041633">
    <property type="entry name" value="Polbeta"/>
</dbReference>
<keyword evidence="10" id="KW-1185">Reference proteome</keyword>
<evidence type="ECO:0000313" key="9">
    <source>
        <dbReference type="EMBL" id="AWR21809.1"/>
    </source>
</evidence>
<dbReference type="Pfam" id="PF18765">
    <property type="entry name" value="Polbeta"/>
    <property type="match status" value="1"/>
</dbReference>
<dbReference type="PROSITE" id="PS50943">
    <property type="entry name" value="HTH_CROC1"/>
    <property type="match status" value="1"/>
</dbReference>
<dbReference type="EMBL" id="CP023994">
    <property type="protein sequence ID" value="AWR21809.1"/>
    <property type="molecule type" value="Genomic_DNA"/>
</dbReference>
<dbReference type="SUPFAM" id="SSF47413">
    <property type="entry name" value="lambda repressor-like DNA-binding domains"/>
    <property type="match status" value="1"/>
</dbReference>
<evidence type="ECO:0000256" key="6">
    <source>
        <dbReference type="ARBA" id="ARBA00022840"/>
    </source>
</evidence>
<dbReference type="GO" id="GO:0003677">
    <property type="term" value="F:DNA binding"/>
    <property type="evidence" value="ECO:0007669"/>
    <property type="project" value="InterPro"/>
</dbReference>
<dbReference type="InterPro" id="IPR010982">
    <property type="entry name" value="Lambda_DNA-bd_dom_sf"/>
</dbReference>
<dbReference type="GO" id="GO:0005524">
    <property type="term" value="F:ATP binding"/>
    <property type="evidence" value="ECO:0007669"/>
    <property type="project" value="UniProtKB-KW"/>
</dbReference>
<dbReference type="Gene3D" id="3.30.460.10">
    <property type="entry name" value="Beta Polymerase, domain 2"/>
    <property type="match status" value="1"/>
</dbReference>
<keyword evidence="3" id="KW-0548">Nucleotidyltransferase</keyword>
<evidence type="ECO:0000313" key="10">
    <source>
        <dbReference type="Proteomes" id="UP000246894"/>
    </source>
</evidence>
<keyword evidence="4" id="KW-0479">Metal-binding</keyword>
<dbReference type="InterPro" id="IPR001387">
    <property type="entry name" value="Cro/C1-type_HTH"/>
</dbReference>
<keyword evidence="6" id="KW-0067">ATP-binding</keyword>
<keyword evidence="7" id="KW-0460">Magnesium</keyword>
<evidence type="ECO:0000256" key="5">
    <source>
        <dbReference type="ARBA" id="ARBA00022741"/>
    </source>
</evidence>
<dbReference type="KEGG" id="aum:AURMO_01217"/>
<evidence type="ECO:0000256" key="1">
    <source>
        <dbReference type="ARBA" id="ARBA00001946"/>
    </source>
</evidence>
<dbReference type="CDD" id="cd05403">
    <property type="entry name" value="NT_KNTase_like"/>
    <property type="match status" value="1"/>
</dbReference>
<name>A0A2Z3RYG5_9MICO</name>
<feature type="domain" description="HTH cro/C1-type" evidence="8">
    <location>
        <begin position="7"/>
        <end position="61"/>
    </location>
</feature>
<comment type="cofactor">
    <cofactor evidence="1">
        <name>Mg(2+)</name>
        <dbReference type="ChEBI" id="CHEBI:18420"/>
    </cofactor>
</comment>
<dbReference type="AlphaFoldDB" id="A0A2Z3RYG5"/>
<dbReference type="RefSeq" id="WP_110234009.1">
    <property type="nucleotide sequence ID" value="NZ_CP023994.1"/>
</dbReference>